<evidence type="ECO:0000313" key="8">
    <source>
        <dbReference type="EMBL" id="PRQ32997.1"/>
    </source>
</evidence>
<accession>A0A2P6QFQ6</accession>
<reference evidence="8 9" key="1">
    <citation type="journal article" date="2018" name="Nat. Genet.">
        <title>The Rosa genome provides new insights in the design of modern roses.</title>
        <authorList>
            <person name="Bendahmane M."/>
        </authorList>
    </citation>
    <scope>NUCLEOTIDE SEQUENCE [LARGE SCALE GENOMIC DNA]</scope>
    <source>
        <strain evidence="9">cv. Old Blush</strain>
    </source>
</reference>
<keyword evidence="1" id="KW-0805">Transcription regulation</keyword>
<evidence type="ECO:0000256" key="2">
    <source>
        <dbReference type="ARBA" id="ARBA00023125"/>
    </source>
</evidence>
<dbReference type="PROSITE" id="PS51005">
    <property type="entry name" value="NAC"/>
    <property type="match status" value="1"/>
</dbReference>
<dbReference type="InterPro" id="IPR036093">
    <property type="entry name" value="NAC_dom_sf"/>
</dbReference>
<evidence type="ECO:0000256" key="1">
    <source>
        <dbReference type="ARBA" id="ARBA00023015"/>
    </source>
</evidence>
<dbReference type="PANTHER" id="PTHR31719">
    <property type="entry name" value="NAC TRANSCRIPTION FACTOR 56"/>
    <property type="match status" value="1"/>
</dbReference>
<dbReference type="EMBL" id="PDCK01000043">
    <property type="protein sequence ID" value="PRQ32997.1"/>
    <property type="molecule type" value="Genomic_DNA"/>
</dbReference>
<dbReference type="SUPFAM" id="SSF101941">
    <property type="entry name" value="NAC domain"/>
    <property type="match status" value="1"/>
</dbReference>
<keyword evidence="2" id="KW-0238">DNA-binding</keyword>
<dbReference type="GO" id="GO:0003677">
    <property type="term" value="F:DNA binding"/>
    <property type="evidence" value="ECO:0007669"/>
    <property type="project" value="UniProtKB-KW"/>
</dbReference>
<feature type="compositionally biased region" description="Polar residues" evidence="6">
    <location>
        <begin position="1"/>
        <end position="28"/>
    </location>
</feature>
<feature type="region of interest" description="Disordered" evidence="6">
    <location>
        <begin position="1"/>
        <end position="43"/>
    </location>
</feature>
<dbReference type="Gene3D" id="2.170.150.80">
    <property type="entry name" value="NAC domain"/>
    <property type="match status" value="1"/>
</dbReference>
<sequence length="552" mass="62586">MSSPSKSPTMELVQQSHPHPKASVTQVTAYGGSPSPIKQLQPIPNEADRKASFTGTHDAIVVSSVAAEVDQFSDVEEELNNFNNNQKRQQDAFLNSFPPGYRFNPRDDELVRYYLQKKIMDEPLPPNKIMEVNLYRHNPETLAERYETYGEKEWYFFTPRDRKYRNGFRPNRAAGDGYWKATGADKTIRSGNVEVGCRKALVFYRGKPPKGKKTNWIMHEYRVPDSPDSRPPKRTENDMRLDNWVLCRIYKKADNKNNKSQSRNHVEDPVEESVSTSLPDNMDMDLEANGQVDNPQALESEKAYPYPIVHPPLEFDRAYPNYAFPYPGGRPLCALVNNNMNNMLHHHRFQPVSLNSGDSYANMGQMQQACGTYSPMQFPDQNCGVQFSDQKRGVQFSDQRFIMQPVDVTSGSMVCTDDQKCGVQFPDEKFIMQSLDVTSESMVCTDEACSDQKCGRQFPDQKFIVQSPDGSPKPMTFSQEKSGKSGQPDDAVDSRPSSVPPLPNQKSTQQGMGKPLLPPSDQGLRYVEESNEDHNLMFGYPPFASLETFSWP</sequence>
<dbReference type="AlphaFoldDB" id="A0A2P6QFQ6"/>
<evidence type="ECO:0000256" key="4">
    <source>
        <dbReference type="ARBA" id="ARBA00023242"/>
    </source>
</evidence>
<protein>
    <submittedName>
        <fullName evidence="8">Putative transcription factor NAM family</fullName>
    </submittedName>
</protein>
<name>A0A2P6QFQ6_ROSCH</name>
<feature type="coiled-coil region" evidence="5">
    <location>
        <begin position="65"/>
        <end position="92"/>
    </location>
</feature>
<gene>
    <name evidence="8" type="ORF">RchiOBHm_Chr5g0052571</name>
</gene>
<evidence type="ECO:0000256" key="5">
    <source>
        <dbReference type="SAM" id="Coils"/>
    </source>
</evidence>
<comment type="caution">
    <text evidence="8">The sequence shown here is derived from an EMBL/GenBank/DDBJ whole genome shotgun (WGS) entry which is preliminary data.</text>
</comment>
<keyword evidence="4" id="KW-0539">Nucleus</keyword>
<dbReference type="GO" id="GO:0006355">
    <property type="term" value="P:regulation of DNA-templated transcription"/>
    <property type="evidence" value="ECO:0007669"/>
    <property type="project" value="InterPro"/>
</dbReference>
<organism evidence="8 9">
    <name type="scientific">Rosa chinensis</name>
    <name type="common">China rose</name>
    <dbReference type="NCBI Taxonomy" id="74649"/>
    <lineage>
        <taxon>Eukaryota</taxon>
        <taxon>Viridiplantae</taxon>
        <taxon>Streptophyta</taxon>
        <taxon>Embryophyta</taxon>
        <taxon>Tracheophyta</taxon>
        <taxon>Spermatophyta</taxon>
        <taxon>Magnoliopsida</taxon>
        <taxon>eudicotyledons</taxon>
        <taxon>Gunneridae</taxon>
        <taxon>Pentapetalae</taxon>
        <taxon>rosids</taxon>
        <taxon>fabids</taxon>
        <taxon>Rosales</taxon>
        <taxon>Rosaceae</taxon>
        <taxon>Rosoideae</taxon>
        <taxon>Rosoideae incertae sedis</taxon>
        <taxon>Rosa</taxon>
    </lineage>
</organism>
<evidence type="ECO:0000256" key="3">
    <source>
        <dbReference type="ARBA" id="ARBA00023163"/>
    </source>
</evidence>
<dbReference type="Pfam" id="PF02365">
    <property type="entry name" value="NAM"/>
    <property type="match status" value="1"/>
</dbReference>
<evidence type="ECO:0000259" key="7">
    <source>
        <dbReference type="PROSITE" id="PS51005"/>
    </source>
</evidence>
<dbReference type="InterPro" id="IPR003441">
    <property type="entry name" value="NAC-dom"/>
</dbReference>
<dbReference type="PANTHER" id="PTHR31719:SF179">
    <property type="entry name" value="OS08G0148400 PROTEIN"/>
    <property type="match status" value="1"/>
</dbReference>
<feature type="region of interest" description="Disordered" evidence="6">
    <location>
        <begin position="463"/>
        <end position="530"/>
    </location>
</feature>
<evidence type="ECO:0000313" key="9">
    <source>
        <dbReference type="Proteomes" id="UP000238479"/>
    </source>
</evidence>
<dbReference type="Proteomes" id="UP000238479">
    <property type="component" value="Chromosome 5"/>
</dbReference>
<keyword evidence="5" id="KW-0175">Coiled coil</keyword>
<dbReference type="Gramene" id="PRQ32997">
    <property type="protein sequence ID" value="PRQ32997"/>
    <property type="gene ID" value="RchiOBHm_Chr5g0052571"/>
</dbReference>
<feature type="region of interest" description="Disordered" evidence="6">
    <location>
        <begin position="255"/>
        <end position="279"/>
    </location>
</feature>
<evidence type="ECO:0000256" key="6">
    <source>
        <dbReference type="SAM" id="MobiDB-lite"/>
    </source>
</evidence>
<keyword evidence="9" id="KW-1185">Reference proteome</keyword>
<dbReference type="STRING" id="74649.A0A2P6QFQ6"/>
<proteinExistence type="predicted"/>
<keyword evidence="3" id="KW-0804">Transcription</keyword>
<feature type="domain" description="NAC" evidence="7">
    <location>
        <begin position="97"/>
        <end position="252"/>
    </location>
</feature>